<dbReference type="HOGENOM" id="CLU_3112062_0_0_1"/>
<dbReference type="OrthoDB" id="202840at2759"/>
<sequence length="51" mass="5667">QQSLPALEYLEESFPATRTLLPPPLDSARRAKVRELVSVIVPDPLGPRADR</sequence>
<organism evidence="1 2">
    <name type="scientific">Piloderma croceum (strain F 1598)</name>
    <dbReference type="NCBI Taxonomy" id="765440"/>
    <lineage>
        <taxon>Eukaryota</taxon>
        <taxon>Fungi</taxon>
        <taxon>Dikarya</taxon>
        <taxon>Basidiomycota</taxon>
        <taxon>Agaricomycotina</taxon>
        <taxon>Agaricomycetes</taxon>
        <taxon>Agaricomycetidae</taxon>
        <taxon>Atheliales</taxon>
        <taxon>Atheliaceae</taxon>
        <taxon>Piloderma</taxon>
    </lineage>
</organism>
<gene>
    <name evidence="1" type="ORF">PILCRDRAFT_40993</name>
</gene>
<protein>
    <submittedName>
        <fullName evidence="1">Uncharacterized protein</fullName>
    </submittedName>
</protein>
<feature type="non-terminal residue" evidence="1">
    <location>
        <position position="51"/>
    </location>
</feature>
<dbReference type="Proteomes" id="UP000054166">
    <property type="component" value="Unassembled WGS sequence"/>
</dbReference>
<dbReference type="InParanoid" id="A0A0C3BYL6"/>
<accession>A0A0C3BYL6</accession>
<keyword evidence="2" id="KW-1185">Reference proteome</keyword>
<proteinExistence type="predicted"/>
<evidence type="ECO:0000313" key="1">
    <source>
        <dbReference type="EMBL" id="KIM91638.1"/>
    </source>
</evidence>
<dbReference type="AlphaFoldDB" id="A0A0C3BYL6"/>
<feature type="non-terminal residue" evidence="1">
    <location>
        <position position="1"/>
    </location>
</feature>
<dbReference type="EMBL" id="KN832971">
    <property type="protein sequence ID" value="KIM91638.1"/>
    <property type="molecule type" value="Genomic_DNA"/>
</dbReference>
<reference evidence="2" key="2">
    <citation type="submission" date="2015-01" db="EMBL/GenBank/DDBJ databases">
        <title>Evolutionary Origins and Diversification of the Mycorrhizal Mutualists.</title>
        <authorList>
            <consortium name="DOE Joint Genome Institute"/>
            <consortium name="Mycorrhizal Genomics Consortium"/>
            <person name="Kohler A."/>
            <person name="Kuo A."/>
            <person name="Nagy L.G."/>
            <person name="Floudas D."/>
            <person name="Copeland A."/>
            <person name="Barry K.W."/>
            <person name="Cichocki N."/>
            <person name="Veneault-Fourrey C."/>
            <person name="LaButti K."/>
            <person name="Lindquist E.A."/>
            <person name="Lipzen A."/>
            <person name="Lundell T."/>
            <person name="Morin E."/>
            <person name="Murat C."/>
            <person name="Riley R."/>
            <person name="Ohm R."/>
            <person name="Sun H."/>
            <person name="Tunlid A."/>
            <person name="Henrissat B."/>
            <person name="Grigoriev I.V."/>
            <person name="Hibbett D.S."/>
            <person name="Martin F."/>
        </authorList>
    </citation>
    <scope>NUCLEOTIDE SEQUENCE [LARGE SCALE GENOMIC DNA]</scope>
    <source>
        <strain evidence="2">F 1598</strain>
    </source>
</reference>
<name>A0A0C3BYL6_PILCF</name>
<reference evidence="1 2" key="1">
    <citation type="submission" date="2014-04" db="EMBL/GenBank/DDBJ databases">
        <authorList>
            <consortium name="DOE Joint Genome Institute"/>
            <person name="Kuo A."/>
            <person name="Tarkka M."/>
            <person name="Buscot F."/>
            <person name="Kohler A."/>
            <person name="Nagy L.G."/>
            <person name="Floudas D."/>
            <person name="Copeland A."/>
            <person name="Barry K.W."/>
            <person name="Cichocki N."/>
            <person name="Veneault-Fourrey C."/>
            <person name="LaButti K."/>
            <person name="Lindquist E.A."/>
            <person name="Lipzen A."/>
            <person name="Lundell T."/>
            <person name="Morin E."/>
            <person name="Murat C."/>
            <person name="Sun H."/>
            <person name="Tunlid A."/>
            <person name="Henrissat B."/>
            <person name="Grigoriev I.V."/>
            <person name="Hibbett D.S."/>
            <person name="Martin F."/>
            <person name="Nordberg H.P."/>
            <person name="Cantor M.N."/>
            <person name="Hua S.X."/>
        </authorList>
    </citation>
    <scope>NUCLEOTIDE SEQUENCE [LARGE SCALE GENOMIC DNA]</scope>
    <source>
        <strain evidence="1 2">F 1598</strain>
    </source>
</reference>
<evidence type="ECO:0000313" key="2">
    <source>
        <dbReference type="Proteomes" id="UP000054166"/>
    </source>
</evidence>